<evidence type="ECO:0000256" key="2">
    <source>
        <dbReference type="SAM" id="SignalP"/>
    </source>
</evidence>
<reference evidence="4" key="1">
    <citation type="submission" date="2023-08" db="EMBL/GenBank/DDBJ databases">
        <title>Black Yeasts Isolated from many extreme environments.</title>
        <authorList>
            <person name="Coleine C."/>
            <person name="Stajich J.E."/>
            <person name="Selbmann L."/>
        </authorList>
    </citation>
    <scope>NUCLEOTIDE SEQUENCE</scope>
    <source>
        <strain evidence="4">CCFEE 5810</strain>
    </source>
</reference>
<dbReference type="GO" id="GO:0008237">
    <property type="term" value="F:metallopeptidase activity"/>
    <property type="evidence" value="ECO:0007669"/>
    <property type="project" value="InterPro"/>
</dbReference>
<dbReference type="GO" id="GO:0009277">
    <property type="term" value="C:fungal-type cell wall"/>
    <property type="evidence" value="ECO:0007669"/>
    <property type="project" value="TreeGrafter"/>
</dbReference>
<name>A0AAN7W3E6_9PEZI</name>
<comment type="caution">
    <text evidence="4">The sequence shown here is derived from an EMBL/GenBank/DDBJ whole genome shotgun (WGS) entry which is preliminary data.</text>
</comment>
<feature type="region of interest" description="Disordered" evidence="1">
    <location>
        <begin position="269"/>
        <end position="318"/>
    </location>
</feature>
<feature type="domain" description="Putative peptidase" evidence="3">
    <location>
        <begin position="18"/>
        <end position="251"/>
    </location>
</feature>
<dbReference type="Gene3D" id="3.40.390.10">
    <property type="entry name" value="Collagenase (Catalytic Domain)"/>
    <property type="match status" value="1"/>
</dbReference>
<gene>
    <name evidence="4" type="primary">PRA1</name>
    <name evidence="4" type="ORF">LTR97_006758</name>
</gene>
<dbReference type="Proteomes" id="UP001310594">
    <property type="component" value="Unassembled WGS sequence"/>
</dbReference>
<dbReference type="InterPro" id="IPR039124">
    <property type="entry name" value="PRA1-like"/>
</dbReference>
<dbReference type="PANTHER" id="PTHR39399:SF1">
    <property type="entry name" value="PROTEIN ZPS1"/>
    <property type="match status" value="1"/>
</dbReference>
<keyword evidence="2" id="KW-0732">Signal</keyword>
<feature type="signal peptide" evidence="2">
    <location>
        <begin position="1"/>
        <end position="20"/>
    </location>
</feature>
<evidence type="ECO:0000313" key="4">
    <source>
        <dbReference type="EMBL" id="KAK5699109.1"/>
    </source>
</evidence>
<accession>A0AAN7W3E6</accession>
<sequence length="342" mass="35778">MPSIFKLSTLALAALPLLSAAPTSYGSASWTAVDDDTPEVPGWAQGAVTEYPIHASCNHSETALLRHGLDEAETLAAHARDHIHRFGNNSVYYLKYFGKAPTGEAAGWFDKVVNGDKAGVLFRCDDPDMNCATQEGWAGHWRGENGTDESVICELSFTVKWPLAGMCSYGYTVAGSSTAAYFGSDLIHRLYHTDKIGEGVVGHYADEYEECLQLAIDSPEEAVRNSATLRYFALDVYAYDIAEPGVGCTGEPVPAEAEVVVAESTSSSAAVASTTSAPESSTLVAESSSSAASSEVTTSSAALESTEAATPATAAPASTLATVTTSAGTECHTHADGEVHCV</sequence>
<dbReference type="InterPro" id="IPR024079">
    <property type="entry name" value="MetalloPept_cat_dom_sf"/>
</dbReference>
<dbReference type="SUPFAM" id="SSF55486">
    <property type="entry name" value="Metalloproteases ('zincins'), catalytic domain"/>
    <property type="match status" value="1"/>
</dbReference>
<evidence type="ECO:0000259" key="3">
    <source>
        <dbReference type="Pfam" id="PF13933"/>
    </source>
</evidence>
<feature type="chain" id="PRO_5042963632" evidence="2">
    <location>
        <begin position="21"/>
        <end position="342"/>
    </location>
</feature>
<proteinExistence type="predicted"/>
<dbReference type="GO" id="GO:0005576">
    <property type="term" value="C:extracellular region"/>
    <property type="evidence" value="ECO:0007669"/>
    <property type="project" value="TreeGrafter"/>
</dbReference>
<evidence type="ECO:0000313" key="5">
    <source>
        <dbReference type="Proteomes" id="UP001310594"/>
    </source>
</evidence>
<dbReference type="PANTHER" id="PTHR39399">
    <property type="entry name" value="PROTEIN ZPS1"/>
    <property type="match status" value="1"/>
</dbReference>
<organism evidence="4 5">
    <name type="scientific">Elasticomyces elasticus</name>
    <dbReference type="NCBI Taxonomy" id="574655"/>
    <lineage>
        <taxon>Eukaryota</taxon>
        <taxon>Fungi</taxon>
        <taxon>Dikarya</taxon>
        <taxon>Ascomycota</taxon>
        <taxon>Pezizomycotina</taxon>
        <taxon>Dothideomycetes</taxon>
        <taxon>Dothideomycetidae</taxon>
        <taxon>Mycosphaerellales</taxon>
        <taxon>Teratosphaeriaceae</taxon>
        <taxon>Elasticomyces</taxon>
    </lineage>
</organism>
<dbReference type="InterPro" id="IPR029482">
    <property type="entry name" value="HRXXH"/>
</dbReference>
<dbReference type="Pfam" id="PF13933">
    <property type="entry name" value="HRXXH"/>
    <property type="match status" value="1"/>
</dbReference>
<dbReference type="AlphaFoldDB" id="A0AAN7W3E6"/>
<dbReference type="EMBL" id="JAVRQU010000009">
    <property type="protein sequence ID" value="KAK5699109.1"/>
    <property type="molecule type" value="Genomic_DNA"/>
</dbReference>
<dbReference type="GO" id="GO:0009986">
    <property type="term" value="C:cell surface"/>
    <property type="evidence" value="ECO:0007669"/>
    <property type="project" value="TreeGrafter"/>
</dbReference>
<protein>
    <submittedName>
        <fullName evidence="4">Prenylated Rab acceptor protein 1</fullName>
    </submittedName>
</protein>
<dbReference type="GO" id="GO:0008270">
    <property type="term" value="F:zinc ion binding"/>
    <property type="evidence" value="ECO:0007669"/>
    <property type="project" value="TreeGrafter"/>
</dbReference>
<evidence type="ECO:0000256" key="1">
    <source>
        <dbReference type="SAM" id="MobiDB-lite"/>
    </source>
</evidence>
<dbReference type="GO" id="GO:0005178">
    <property type="term" value="F:integrin binding"/>
    <property type="evidence" value="ECO:0007669"/>
    <property type="project" value="TreeGrafter"/>
</dbReference>